<accession>A0A6J5FMR9</accession>
<protein>
    <submittedName>
        <fullName evidence="1">Uncharacterized protein</fullName>
    </submittedName>
</protein>
<dbReference type="EMBL" id="CADIKL010000005">
    <property type="protein sequence ID" value="CAB3781727.1"/>
    <property type="molecule type" value="Genomic_DNA"/>
</dbReference>
<proteinExistence type="predicted"/>
<reference evidence="1 2" key="1">
    <citation type="submission" date="2020-04" db="EMBL/GenBank/DDBJ databases">
        <authorList>
            <person name="De Canck E."/>
        </authorList>
    </citation>
    <scope>NUCLEOTIDE SEQUENCE [LARGE SCALE GENOMIC DNA]</scope>
    <source>
        <strain evidence="1 2">LMG 28688</strain>
    </source>
</reference>
<evidence type="ECO:0000313" key="2">
    <source>
        <dbReference type="Proteomes" id="UP000494119"/>
    </source>
</evidence>
<gene>
    <name evidence="1" type="ORF">LMG28688_01292</name>
</gene>
<dbReference type="AlphaFoldDB" id="A0A6J5FMR9"/>
<name>A0A6J5FMR9_9BURK</name>
<organism evidence="1 2">
    <name type="scientific">Paraburkholderia caffeinitolerans</name>
    <dbReference type="NCBI Taxonomy" id="1723730"/>
    <lineage>
        <taxon>Bacteria</taxon>
        <taxon>Pseudomonadati</taxon>
        <taxon>Pseudomonadota</taxon>
        <taxon>Betaproteobacteria</taxon>
        <taxon>Burkholderiales</taxon>
        <taxon>Burkholderiaceae</taxon>
        <taxon>Paraburkholderia</taxon>
    </lineage>
</organism>
<keyword evidence="2" id="KW-1185">Reference proteome</keyword>
<sequence>MTPFGSAGRSEQSARMPKALALQCGVCANVCSHPDTRQIMATWALCN</sequence>
<evidence type="ECO:0000313" key="1">
    <source>
        <dbReference type="EMBL" id="CAB3781727.1"/>
    </source>
</evidence>
<dbReference type="Proteomes" id="UP000494119">
    <property type="component" value="Unassembled WGS sequence"/>
</dbReference>